<gene>
    <name evidence="1" type="ORF">LENED_006520</name>
</gene>
<reference evidence="1 2" key="1">
    <citation type="submission" date="2016-08" db="EMBL/GenBank/DDBJ databases">
        <authorList>
            <consortium name="Lentinula edodes genome sequencing consortium"/>
            <person name="Sakamoto Y."/>
            <person name="Nakade K."/>
            <person name="Sato S."/>
            <person name="Yoshida Y."/>
            <person name="Miyazaki K."/>
            <person name="Natsume S."/>
            <person name="Konno N."/>
        </authorList>
    </citation>
    <scope>NUCLEOTIDE SEQUENCE [LARGE SCALE GENOMIC DNA]</scope>
    <source>
        <strain evidence="1 2">NBRC 111202</strain>
    </source>
</reference>
<name>A0A1Q3EBX3_LENED</name>
<reference evidence="1 2" key="2">
    <citation type="submission" date="2017-02" db="EMBL/GenBank/DDBJ databases">
        <title>A genome survey and senescence transcriptome analysis in Lentinula edodes.</title>
        <authorList>
            <person name="Sakamoto Y."/>
            <person name="Nakade K."/>
            <person name="Sato S."/>
            <person name="Yoshida Y."/>
            <person name="Miyazaki K."/>
            <person name="Natsume S."/>
            <person name="Konno N."/>
        </authorList>
    </citation>
    <scope>NUCLEOTIDE SEQUENCE [LARGE SCALE GENOMIC DNA]</scope>
    <source>
        <strain evidence="1 2">NBRC 111202</strain>
    </source>
</reference>
<proteinExistence type="predicted"/>
<evidence type="ECO:0000313" key="2">
    <source>
        <dbReference type="Proteomes" id="UP000188533"/>
    </source>
</evidence>
<keyword evidence="2" id="KW-1185">Reference proteome</keyword>
<comment type="caution">
    <text evidence="1">The sequence shown here is derived from an EMBL/GenBank/DDBJ whole genome shotgun (WGS) entry which is preliminary data.</text>
</comment>
<dbReference type="EMBL" id="BDGU01000206">
    <property type="protein sequence ID" value="GAW04713.1"/>
    <property type="molecule type" value="Genomic_DNA"/>
</dbReference>
<dbReference type="Proteomes" id="UP000188533">
    <property type="component" value="Unassembled WGS sequence"/>
</dbReference>
<accession>A0A1Q3EBX3</accession>
<sequence length="158" mass="17470">MTRQQLSVDEKLGGPMTGPSIPVPSIWTSLKPSAAVMFNQVDDIGVPRGIKTLLTLRLHSPTSLSHKCTHLGARKLAEHTLRQWQSVRREQEGISWPISRTKQSTRRKSSTRLIHPNLSVASRNAGADGKDPSEGNKLDAMTYQEIHFSKCVNVPPVV</sequence>
<protein>
    <submittedName>
        <fullName evidence="1">Uncharacterized protein</fullName>
    </submittedName>
</protein>
<dbReference type="AlphaFoldDB" id="A0A1Q3EBX3"/>
<organism evidence="1 2">
    <name type="scientific">Lentinula edodes</name>
    <name type="common">Shiitake mushroom</name>
    <name type="synonym">Lentinus edodes</name>
    <dbReference type="NCBI Taxonomy" id="5353"/>
    <lineage>
        <taxon>Eukaryota</taxon>
        <taxon>Fungi</taxon>
        <taxon>Dikarya</taxon>
        <taxon>Basidiomycota</taxon>
        <taxon>Agaricomycotina</taxon>
        <taxon>Agaricomycetes</taxon>
        <taxon>Agaricomycetidae</taxon>
        <taxon>Agaricales</taxon>
        <taxon>Marasmiineae</taxon>
        <taxon>Omphalotaceae</taxon>
        <taxon>Lentinula</taxon>
    </lineage>
</organism>
<evidence type="ECO:0000313" key="1">
    <source>
        <dbReference type="EMBL" id="GAW04713.1"/>
    </source>
</evidence>